<protein>
    <recommendedName>
        <fullName evidence="1">Ferric siderophore reductase C-terminal domain-containing protein</fullName>
    </recommendedName>
</protein>
<feature type="domain" description="Ferric siderophore reductase C-terminal" evidence="1">
    <location>
        <begin position="215"/>
        <end position="238"/>
    </location>
</feature>
<evidence type="ECO:0000259" key="1">
    <source>
        <dbReference type="Pfam" id="PF11575"/>
    </source>
</evidence>
<name>A0A7W7QWE9_KITKI</name>
<evidence type="ECO:0000313" key="3">
    <source>
        <dbReference type="Proteomes" id="UP000540506"/>
    </source>
</evidence>
<dbReference type="Pfam" id="PF11575">
    <property type="entry name" value="FhuF_C"/>
    <property type="match status" value="1"/>
</dbReference>
<dbReference type="AlphaFoldDB" id="A0A7W7QWE9"/>
<comment type="caution">
    <text evidence="2">The sequence shown here is derived from an EMBL/GenBank/DDBJ whole genome shotgun (WGS) entry which is preliminary data.</text>
</comment>
<sequence length="247" mass="25807">MGAMSGRITALGPFFAFETHGPGPAEGPWRAMGELLDDPAVLRGRVAAVRDHLAAGGGQPAEAVELRVAASVTHLSLASRLLSPSFAVAVLTGEVLSYGLREARWQPTPGGMFPLSLPERPTAPVADRAERAARLGRELLDGPIRELVEVAAGYSLPPRLLWGNVASAVNGAASAIAYTAHELAGQAREFAHLLLNQPVLRGAGATADDGSGFRRRSCCLIYRAAPDRAGALCGDCVLTSPIRTKNS</sequence>
<dbReference type="RefSeq" id="WP_184933428.1">
    <property type="nucleotide sequence ID" value="NZ_JACHJV010000001.1"/>
</dbReference>
<evidence type="ECO:0000313" key="2">
    <source>
        <dbReference type="EMBL" id="MBB4921036.1"/>
    </source>
</evidence>
<keyword evidence="3" id="KW-1185">Reference proteome</keyword>
<proteinExistence type="predicted"/>
<accession>A0A7W7QWE9</accession>
<reference evidence="2 3" key="1">
    <citation type="submission" date="2020-08" db="EMBL/GenBank/DDBJ databases">
        <title>Sequencing the genomes of 1000 actinobacteria strains.</title>
        <authorList>
            <person name="Klenk H.-P."/>
        </authorList>
    </citation>
    <scope>NUCLEOTIDE SEQUENCE [LARGE SCALE GENOMIC DNA]</scope>
    <source>
        <strain evidence="2 3">DSM 41654</strain>
    </source>
</reference>
<organism evidence="2 3">
    <name type="scientific">Kitasatospora kifunensis</name>
    <name type="common">Streptomyces kifunensis</name>
    <dbReference type="NCBI Taxonomy" id="58351"/>
    <lineage>
        <taxon>Bacteria</taxon>
        <taxon>Bacillati</taxon>
        <taxon>Actinomycetota</taxon>
        <taxon>Actinomycetes</taxon>
        <taxon>Kitasatosporales</taxon>
        <taxon>Streptomycetaceae</taxon>
        <taxon>Kitasatospora</taxon>
    </lineage>
</organism>
<dbReference type="InterPro" id="IPR024726">
    <property type="entry name" value="FhuF_C"/>
</dbReference>
<dbReference type="Proteomes" id="UP000540506">
    <property type="component" value="Unassembled WGS sequence"/>
</dbReference>
<dbReference type="GO" id="GO:0051537">
    <property type="term" value="F:2 iron, 2 sulfur cluster binding"/>
    <property type="evidence" value="ECO:0007669"/>
    <property type="project" value="InterPro"/>
</dbReference>
<gene>
    <name evidence="2" type="ORF">FHR34_000029</name>
</gene>
<dbReference type="EMBL" id="JACHJV010000001">
    <property type="protein sequence ID" value="MBB4921036.1"/>
    <property type="molecule type" value="Genomic_DNA"/>
</dbReference>